<name>A0A4R6IL43_9SPHI</name>
<gene>
    <name evidence="1" type="ORF">CLV32_1778</name>
</gene>
<organism evidence="1 2">
    <name type="scientific">Pedobacter duraquae</name>
    <dbReference type="NCBI Taxonomy" id="425511"/>
    <lineage>
        <taxon>Bacteria</taxon>
        <taxon>Pseudomonadati</taxon>
        <taxon>Bacteroidota</taxon>
        <taxon>Sphingobacteriia</taxon>
        <taxon>Sphingobacteriales</taxon>
        <taxon>Sphingobacteriaceae</taxon>
        <taxon>Pedobacter</taxon>
    </lineage>
</organism>
<sequence length="549" mass="57115">MIMKKYINSIACNLLFVAAIAILIASCKKSEDVPTEPARIFKPGDLSVSAGATSAKLKWVQPLLSTGKAFKYTVDFAKDSLFSTVAYTATSDTLGYTVTEENIAVRTKYFARVRANATGDQPASKYIVSSSFTLTGTQLYTALRDNEIQENGVTLRFTPTVGLSSIVLTPATGTAVTVALSTADAAAGLKAITGLTGGIKYSAELFSGKTSKGLLTFTTLAPTTYTVKLSPGDDLAGTIASAANGAVIGLNPGTYDLSAASTFITQKTITLKSISGDPKTTLVKLKEIDIEGTGAGITLSGIEFDGAAGSALYFINYIGSQANNASAATFTNVTVDNCIVHNFTTAFMRGNRGTNVKDHKIGAITVNNSIVYDAGANASSAYYAFHLDNMQFTSLAITKSTFYNFGPGLFLASKTLNADVVPSITVSYSTFNGFGGNSKYALLDAAANPVNMTISNSILANTPKSGTVPAAALRATAAGITLSISNTNYFNLNSTGTTALTFATATLTNTLTTTLPWTATTTDFTLPAGSALRTAGTGNTALGDPRWAY</sequence>
<dbReference type="SUPFAM" id="SSF49265">
    <property type="entry name" value="Fibronectin type III"/>
    <property type="match status" value="1"/>
</dbReference>
<dbReference type="InterPro" id="IPR036116">
    <property type="entry name" value="FN3_sf"/>
</dbReference>
<comment type="caution">
    <text evidence="1">The sequence shown here is derived from an EMBL/GenBank/DDBJ whole genome shotgun (WGS) entry which is preliminary data.</text>
</comment>
<keyword evidence="2" id="KW-1185">Reference proteome</keyword>
<reference evidence="1 2" key="1">
    <citation type="submission" date="2019-03" db="EMBL/GenBank/DDBJ databases">
        <title>Genomic Encyclopedia of Archaeal and Bacterial Type Strains, Phase II (KMG-II): from individual species to whole genera.</title>
        <authorList>
            <person name="Goeker M."/>
        </authorList>
    </citation>
    <scope>NUCLEOTIDE SEQUENCE [LARGE SCALE GENOMIC DNA]</scope>
    <source>
        <strain evidence="1 2">DSM 19034</strain>
    </source>
</reference>
<dbReference type="SUPFAM" id="SSF51126">
    <property type="entry name" value="Pectin lyase-like"/>
    <property type="match status" value="1"/>
</dbReference>
<protein>
    <submittedName>
        <fullName evidence="1">Uncharacterized protein DUF4957</fullName>
    </submittedName>
</protein>
<dbReference type="InterPro" id="IPR013783">
    <property type="entry name" value="Ig-like_fold"/>
</dbReference>
<accession>A0A4R6IL43</accession>
<dbReference type="AlphaFoldDB" id="A0A4R6IL43"/>
<dbReference type="InterPro" id="IPR003961">
    <property type="entry name" value="FN3_dom"/>
</dbReference>
<evidence type="ECO:0000313" key="2">
    <source>
        <dbReference type="Proteomes" id="UP000295499"/>
    </source>
</evidence>
<dbReference type="Proteomes" id="UP000295499">
    <property type="component" value="Unassembled WGS sequence"/>
</dbReference>
<dbReference type="EMBL" id="SNWM01000002">
    <property type="protein sequence ID" value="TDO22793.1"/>
    <property type="molecule type" value="Genomic_DNA"/>
</dbReference>
<dbReference type="CDD" id="cd00063">
    <property type="entry name" value="FN3"/>
    <property type="match status" value="1"/>
</dbReference>
<dbReference type="InterPro" id="IPR011050">
    <property type="entry name" value="Pectin_lyase_fold/virulence"/>
</dbReference>
<proteinExistence type="predicted"/>
<dbReference type="Gene3D" id="2.160.20.10">
    <property type="entry name" value="Single-stranded right-handed beta-helix, Pectin lyase-like"/>
    <property type="match status" value="1"/>
</dbReference>
<dbReference type="PROSITE" id="PS51257">
    <property type="entry name" value="PROKAR_LIPOPROTEIN"/>
    <property type="match status" value="1"/>
</dbReference>
<dbReference type="InterPro" id="IPR012334">
    <property type="entry name" value="Pectin_lyas_fold"/>
</dbReference>
<evidence type="ECO:0000313" key="1">
    <source>
        <dbReference type="EMBL" id="TDO22793.1"/>
    </source>
</evidence>
<dbReference type="OrthoDB" id="691503at2"/>
<dbReference type="Gene3D" id="2.60.40.10">
    <property type="entry name" value="Immunoglobulins"/>
    <property type="match status" value="1"/>
</dbReference>